<sequence>MSLFMQSSMFCGLKDGPENLLHSLVRVIEPKFTRDANNFPATGFQSQEDEIHITWMLNLSVLEGLFTKFQVPKRVASKYPLMIANIFELFHKTLASVIGKGGNNYIILRKYIKVNKLFCEKFNYYSPVNIDIRQHLELFEFVCNTYFIYVKNRLPHSMRIEEDNENHKILKFIRKWCVSV</sequence>
<keyword evidence="2" id="KW-1185">Reference proteome</keyword>
<evidence type="ECO:0000313" key="1">
    <source>
        <dbReference type="EMBL" id="KII69373.1"/>
    </source>
</evidence>
<reference evidence="1 2" key="1">
    <citation type="journal article" date="2014" name="Genome Biol. Evol.">
        <title>The genome of the myxosporean Thelohanellus kitauei shows adaptations to nutrient acquisition within its fish host.</title>
        <authorList>
            <person name="Yang Y."/>
            <person name="Xiong J."/>
            <person name="Zhou Z."/>
            <person name="Huo F."/>
            <person name="Miao W."/>
            <person name="Ran C."/>
            <person name="Liu Y."/>
            <person name="Zhang J."/>
            <person name="Feng J."/>
            <person name="Wang M."/>
            <person name="Wang M."/>
            <person name="Wang L."/>
            <person name="Yao B."/>
        </authorList>
    </citation>
    <scope>NUCLEOTIDE SEQUENCE [LARGE SCALE GENOMIC DNA]</scope>
    <source>
        <strain evidence="1">Wuqing</strain>
    </source>
</reference>
<evidence type="ECO:0000313" key="2">
    <source>
        <dbReference type="Proteomes" id="UP000031668"/>
    </source>
</evidence>
<protein>
    <submittedName>
        <fullName evidence="1">Uncharacterized protein</fullName>
    </submittedName>
</protein>
<accession>A0A0C2JJ22</accession>
<organism evidence="1 2">
    <name type="scientific">Thelohanellus kitauei</name>
    <name type="common">Myxosporean</name>
    <dbReference type="NCBI Taxonomy" id="669202"/>
    <lineage>
        <taxon>Eukaryota</taxon>
        <taxon>Metazoa</taxon>
        <taxon>Cnidaria</taxon>
        <taxon>Myxozoa</taxon>
        <taxon>Myxosporea</taxon>
        <taxon>Bivalvulida</taxon>
        <taxon>Platysporina</taxon>
        <taxon>Myxobolidae</taxon>
        <taxon>Thelohanellus</taxon>
    </lineage>
</organism>
<name>A0A0C2JJ22_THEKT</name>
<gene>
    <name evidence="1" type="ORF">RF11_01575</name>
</gene>
<proteinExistence type="predicted"/>
<comment type="caution">
    <text evidence="1">The sequence shown here is derived from an EMBL/GenBank/DDBJ whole genome shotgun (WGS) entry which is preliminary data.</text>
</comment>
<dbReference type="Proteomes" id="UP000031668">
    <property type="component" value="Unassembled WGS sequence"/>
</dbReference>
<dbReference type="EMBL" id="JWZT01002440">
    <property type="protein sequence ID" value="KII69373.1"/>
    <property type="molecule type" value="Genomic_DNA"/>
</dbReference>
<dbReference type="AlphaFoldDB" id="A0A0C2JJ22"/>